<dbReference type="GO" id="GO:0020037">
    <property type="term" value="F:heme binding"/>
    <property type="evidence" value="ECO:0007669"/>
    <property type="project" value="InterPro"/>
</dbReference>
<evidence type="ECO:0000256" key="3">
    <source>
        <dbReference type="ARBA" id="ARBA00022723"/>
    </source>
</evidence>
<dbReference type="FunFam" id="1.10.630.10:FF:000018">
    <property type="entry name" value="Cytochrome P450 monooxygenase"/>
    <property type="match status" value="1"/>
</dbReference>
<reference evidence="8 9" key="1">
    <citation type="submission" date="2015-10" db="EMBL/GenBank/DDBJ databases">
        <title>Draft genome sequence of Streptomyces sp. RV15, isolated from a marine sponge.</title>
        <authorList>
            <person name="Ruckert C."/>
            <person name="Abdelmohsen U.R."/>
            <person name="Winkler A."/>
            <person name="Hentschel U."/>
            <person name="Kalinowski J."/>
            <person name="Kampfer P."/>
            <person name="Glaeser S."/>
        </authorList>
    </citation>
    <scope>NUCLEOTIDE SEQUENCE [LARGE SCALE GENOMIC DNA]</scope>
    <source>
        <strain evidence="8 9">RV15</strain>
    </source>
</reference>
<dbReference type="OrthoDB" id="5500002at2"/>
<keyword evidence="3 7" id="KW-0479">Metal-binding</keyword>
<comment type="caution">
    <text evidence="8">The sequence shown here is derived from an EMBL/GenBank/DDBJ whole genome shotgun (WGS) entry which is preliminary data.</text>
</comment>
<dbReference type="Proteomes" id="UP000053260">
    <property type="component" value="Unassembled WGS sequence"/>
</dbReference>
<accession>A0A101V680</accession>
<dbReference type="CDD" id="cd11029">
    <property type="entry name" value="CYP107-like"/>
    <property type="match status" value="1"/>
</dbReference>
<evidence type="ECO:0000256" key="6">
    <source>
        <dbReference type="ARBA" id="ARBA00023033"/>
    </source>
</evidence>
<dbReference type="InterPro" id="IPR002397">
    <property type="entry name" value="Cyt_P450_B"/>
</dbReference>
<dbReference type="SUPFAM" id="SSF48264">
    <property type="entry name" value="Cytochrome P450"/>
    <property type="match status" value="1"/>
</dbReference>
<dbReference type="EMBL" id="LMXB01000001">
    <property type="protein sequence ID" value="KUO23171.1"/>
    <property type="molecule type" value="Genomic_DNA"/>
</dbReference>
<dbReference type="STRING" id="909626.AQJ91_00100"/>
<dbReference type="InterPro" id="IPR036396">
    <property type="entry name" value="Cyt_P450_sf"/>
</dbReference>
<evidence type="ECO:0000256" key="1">
    <source>
        <dbReference type="ARBA" id="ARBA00010617"/>
    </source>
</evidence>
<dbReference type="PANTHER" id="PTHR46696">
    <property type="entry name" value="P450, PUTATIVE (EUROFUNG)-RELATED"/>
    <property type="match status" value="1"/>
</dbReference>
<dbReference type="PROSITE" id="PS00086">
    <property type="entry name" value="CYTOCHROME_P450"/>
    <property type="match status" value="1"/>
</dbReference>
<evidence type="ECO:0000256" key="7">
    <source>
        <dbReference type="RuleBase" id="RU000461"/>
    </source>
</evidence>
<evidence type="ECO:0000313" key="9">
    <source>
        <dbReference type="Proteomes" id="UP000053260"/>
    </source>
</evidence>
<dbReference type="RefSeq" id="WP_067015982.1">
    <property type="nucleotide sequence ID" value="NZ_KQ949075.1"/>
</dbReference>
<dbReference type="PRINTS" id="PR00359">
    <property type="entry name" value="BP450"/>
</dbReference>
<evidence type="ECO:0000256" key="2">
    <source>
        <dbReference type="ARBA" id="ARBA00022617"/>
    </source>
</evidence>
<evidence type="ECO:0000256" key="4">
    <source>
        <dbReference type="ARBA" id="ARBA00023002"/>
    </source>
</evidence>
<dbReference type="GO" id="GO:0016705">
    <property type="term" value="F:oxidoreductase activity, acting on paired donors, with incorporation or reduction of molecular oxygen"/>
    <property type="evidence" value="ECO:0007669"/>
    <property type="project" value="InterPro"/>
</dbReference>
<evidence type="ECO:0000256" key="5">
    <source>
        <dbReference type="ARBA" id="ARBA00023004"/>
    </source>
</evidence>
<comment type="similarity">
    <text evidence="1 7">Belongs to the cytochrome P450 family.</text>
</comment>
<gene>
    <name evidence="8" type="ORF">AQJ91_00100</name>
</gene>
<dbReference type="GO" id="GO:0004497">
    <property type="term" value="F:monooxygenase activity"/>
    <property type="evidence" value="ECO:0007669"/>
    <property type="project" value="UniProtKB-KW"/>
</dbReference>
<dbReference type="PANTHER" id="PTHR46696:SF1">
    <property type="entry name" value="CYTOCHROME P450 YJIB-RELATED"/>
    <property type="match status" value="1"/>
</dbReference>
<keyword evidence="4 7" id="KW-0560">Oxidoreductase</keyword>
<dbReference type="PRINTS" id="PR00385">
    <property type="entry name" value="P450"/>
</dbReference>
<name>A0A101V680_9ACTN</name>
<keyword evidence="6 7" id="KW-0503">Monooxygenase</keyword>
<proteinExistence type="inferred from homology"/>
<sequence length="408" mass="44286">MQVISGAHVLDVTGRDIAAETALLHERGPAVEVELPGGIRAWAVVRQSCVERLLVDPRVSKDARRHWPAFVEGRITPDWPLFPWVANENMLFAYGAEHARLRRLVAGAFTARRTASLKPRIEEISSSLLDALAAGAAGEPVELRSSYAELLPLRVVCELFGVADGAMRDELCAALRMVFSSSASAQAIEEARVTAFRLLAELVADKRQNPGDDLTSSLIAARDDGDRLTENELLGTLFLMIAAGQDTTSTLIVNGVGALLTDPEQVAHLREGRAGWGDVVAETMRVHSPASYSPMRFAVEDIDLDGVRIERGDPILVSFAAGGRETERHGEDAARFDVLRTDRDVLGFGHGVHRCLGAPLAMLEATAAFRSLFERFPGLALGCPVEELRPLPTFLLNGYGRLPVLLRS</sequence>
<dbReference type="Pfam" id="PF00067">
    <property type="entry name" value="p450"/>
    <property type="match status" value="2"/>
</dbReference>
<evidence type="ECO:0000313" key="8">
    <source>
        <dbReference type="EMBL" id="KUO23171.1"/>
    </source>
</evidence>
<keyword evidence="9" id="KW-1185">Reference proteome</keyword>
<dbReference type="InterPro" id="IPR017972">
    <property type="entry name" value="Cyt_P450_CS"/>
</dbReference>
<dbReference type="InterPro" id="IPR001128">
    <property type="entry name" value="Cyt_P450"/>
</dbReference>
<dbReference type="AlphaFoldDB" id="A0A101V680"/>
<organism evidence="8 9">
    <name type="scientific">Streptomyces dysideae</name>
    <dbReference type="NCBI Taxonomy" id="909626"/>
    <lineage>
        <taxon>Bacteria</taxon>
        <taxon>Bacillati</taxon>
        <taxon>Actinomycetota</taxon>
        <taxon>Actinomycetes</taxon>
        <taxon>Kitasatosporales</taxon>
        <taxon>Streptomycetaceae</taxon>
        <taxon>Streptomyces</taxon>
    </lineage>
</organism>
<dbReference type="Gene3D" id="1.10.630.10">
    <property type="entry name" value="Cytochrome P450"/>
    <property type="match status" value="1"/>
</dbReference>
<dbReference type="GO" id="GO:0005506">
    <property type="term" value="F:iron ion binding"/>
    <property type="evidence" value="ECO:0007669"/>
    <property type="project" value="InterPro"/>
</dbReference>
<keyword evidence="2 7" id="KW-0349">Heme</keyword>
<protein>
    <submittedName>
        <fullName evidence="8">Cytochrome</fullName>
    </submittedName>
</protein>
<keyword evidence="5 7" id="KW-0408">Iron</keyword>